<sequence length="173" mass="20593">MNDTFCKTLLDEICSTTFYTYNEEAVNKIQEHCKFIDSEINNIKESVGDGDIPEDVSINYIMLTFYKTRCIRILRTYHLKRILQYQDLKFNTQREKNTIRKIQKLEEDYLNRFNLNYAGSVPLLSYVKIVTEKDCGIVYDGEEMIELKKGRIYFVRRKTIEHLLKGGYIKIMK</sequence>
<evidence type="ECO:0000313" key="2">
    <source>
        <dbReference type="Proteomes" id="UP000740883"/>
    </source>
</evidence>
<keyword evidence="2" id="KW-1185">Reference proteome</keyword>
<accession>A0A9P6GW25</accession>
<dbReference type="Proteomes" id="UP000740883">
    <property type="component" value="Unassembled WGS sequence"/>
</dbReference>
<dbReference type="AlphaFoldDB" id="A0A9P6GW25"/>
<evidence type="ECO:0000313" key="1">
    <source>
        <dbReference type="EMBL" id="KAF9761312.1"/>
    </source>
</evidence>
<dbReference type="Gene3D" id="1.20.58.1030">
    <property type="match status" value="1"/>
</dbReference>
<organism evidence="1 2">
    <name type="scientific">Nosema granulosis</name>
    <dbReference type="NCBI Taxonomy" id="83296"/>
    <lineage>
        <taxon>Eukaryota</taxon>
        <taxon>Fungi</taxon>
        <taxon>Fungi incertae sedis</taxon>
        <taxon>Microsporidia</taxon>
        <taxon>Nosematidae</taxon>
        <taxon>Nosema</taxon>
    </lineage>
</organism>
<dbReference type="OrthoDB" id="10252587at2759"/>
<proteinExistence type="predicted"/>
<gene>
    <name evidence="1" type="ORF">NGRA_2731</name>
</gene>
<protein>
    <submittedName>
        <fullName evidence="1">Uncharacterized protein</fullName>
    </submittedName>
</protein>
<comment type="caution">
    <text evidence="1">The sequence shown here is derived from an EMBL/GenBank/DDBJ whole genome shotgun (WGS) entry which is preliminary data.</text>
</comment>
<dbReference type="EMBL" id="SBJO01000364">
    <property type="protein sequence ID" value="KAF9761312.1"/>
    <property type="molecule type" value="Genomic_DNA"/>
</dbReference>
<dbReference type="SUPFAM" id="SSF158573">
    <property type="entry name" value="GINS helical bundle-like"/>
    <property type="match status" value="1"/>
</dbReference>
<dbReference type="InterPro" id="IPR036224">
    <property type="entry name" value="GINS_bundle-like_dom_sf"/>
</dbReference>
<name>A0A9P6GW25_9MICR</name>
<reference evidence="1 2" key="1">
    <citation type="journal article" date="2020" name="Genome Biol. Evol.">
        <title>Comparative genomics of strictly vertically transmitted, feminizing microsporidia endosymbionts of amphipod crustaceans.</title>
        <authorList>
            <person name="Cormier A."/>
            <person name="Chebbi M.A."/>
            <person name="Giraud I."/>
            <person name="Wattier R."/>
            <person name="Teixeira M."/>
            <person name="Gilbert C."/>
            <person name="Rigaud T."/>
            <person name="Cordaux R."/>
        </authorList>
    </citation>
    <scope>NUCLEOTIDE SEQUENCE [LARGE SCALE GENOMIC DNA]</scope>
    <source>
        <strain evidence="1 2">Ou3-Ou53</strain>
    </source>
</reference>